<comment type="caution">
    <text evidence="1">The sequence shown here is derived from an EMBL/GenBank/DDBJ whole genome shotgun (WGS) entry which is preliminary data.</text>
</comment>
<dbReference type="EMBL" id="JBHRZG010000024">
    <property type="protein sequence ID" value="MFC3834846.1"/>
    <property type="molecule type" value="Genomic_DNA"/>
</dbReference>
<proteinExistence type="predicted"/>
<keyword evidence="2" id="KW-1185">Reference proteome</keyword>
<name>A0ABV7ZBS9_9DEIO</name>
<evidence type="ECO:0000313" key="2">
    <source>
        <dbReference type="Proteomes" id="UP001595803"/>
    </source>
</evidence>
<reference evidence="2" key="1">
    <citation type="journal article" date="2019" name="Int. J. Syst. Evol. Microbiol.">
        <title>The Global Catalogue of Microorganisms (GCM) 10K type strain sequencing project: providing services to taxonomists for standard genome sequencing and annotation.</title>
        <authorList>
            <consortium name="The Broad Institute Genomics Platform"/>
            <consortium name="The Broad Institute Genome Sequencing Center for Infectious Disease"/>
            <person name="Wu L."/>
            <person name="Ma J."/>
        </authorList>
    </citation>
    <scope>NUCLEOTIDE SEQUENCE [LARGE SCALE GENOMIC DNA]</scope>
    <source>
        <strain evidence="2">CCTCC AB 2017081</strain>
    </source>
</reference>
<dbReference type="Proteomes" id="UP001595803">
    <property type="component" value="Unassembled WGS sequence"/>
</dbReference>
<dbReference type="RefSeq" id="WP_380103259.1">
    <property type="nucleotide sequence ID" value="NZ_JBHRZG010000024.1"/>
</dbReference>
<protein>
    <submittedName>
        <fullName evidence="1">Uncharacterized protein</fullName>
    </submittedName>
</protein>
<accession>A0ABV7ZBS9</accession>
<evidence type="ECO:0000313" key="1">
    <source>
        <dbReference type="EMBL" id="MFC3834846.1"/>
    </source>
</evidence>
<organism evidence="1 2">
    <name type="scientific">Deinococcus rufus</name>
    <dbReference type="NCBI Taxonomy" id="2136097"/>
    <lineage>
        <taxon>Bacteria</taxon>
        <taxon>Thermotogati</taxon>
        <taxon>Deinococcota</taxon>
        <taxon>Deinococci</taxon>
        <taxon>Deinococcales</taxon>
        <taxon>Deinococcaceae</taxon>
        <taxon>Deinococcus</taxon>
    </lineage>
</organism>
<sequence length="68" mass="7318">MTEAARILPEITPAAALSAADLALLHADLPLDGPCVVEVEELDAEALARCEWGPDAPMFPRRLLPERV</sequence>
<gene>
    <name evidence="1" type="ORF">ACFOSB_18460</name>
</gene>